<organism evidence="1 2">
    <name type="scientific">Rosa chinensis</name>
    <name type="common">China rose</name>
    <dbReference type="NCBI Taxonomy" id="74649"/>
    <lineage>
        <taxon>Eukaryota</taxon>
        <taxon>Viridiplantae</taxon>
        <taxon>Streptophyta</taxon>
        <taxon>Embryophyta</taxon>
        <taxon>Tracheophyta</taxon>
        <taxon>Spermatophyta</taxon>
        <taxon>Magnoliopsida</taxon>
        <taxon>eudicotyledons</taxon>
        <taxon>Gunneridae</taxon>
        <taxon>Pentapetalae</taxon>
        <taxon>rosids</taxon>
        <taxon>fabids</taxon>
        <taxon>Rosales</taxon>
        <taxon>Rosaceae</taxon>
        <taxon>Rosoideae</taxon>
        <taxon>Rosoideae incertae sedis</taxon>
        <taxon>Rosa</taxon>
    </lineage>
</organism>
<name>A0A2P6PR25_ROSCH</name>
<evidence type="ECO:0000313" key="1">
    <source>
        <dbReference type="EMBL" id="PRQ24356.1"/>
    </source>
</evidence>
<dbReference type="AlphaFoldDB" id="A0A2P6PR25"/>
<sequence length="84" mass="9591">MEIELETETGRQSSKRRRSCVIDGLNSMSRFCTGFSAFEIGFPATGSERFFEQLARTSITCLYNQSLRKISSFAQHLKAKQLFN</sequence>
<comment type="caution">
    <text evidence="1">The sequence shown here is derived from an EMBL/GenBank/DDBJ whole genome shotgun (WGS) entry which is preliminary data.</text>
</comment>
<dbReference type="EMBL" id="PDCK01000044">
    <property type="protein sequence ID" value="PRQ24356.1"/>
    <property type="molecule type" value="Genomic_DNA"/>
</dbReference>
<proteinExistence type="predicted"/>
<dbReference type="Gramene" id="PRQ24356">
    <property type="protein sequence ID" value="PRQ24356"/>
    <property type="gene ID" value="RchiOBHm_Chr6g0271531"/>
</dbReference>
<keyword evidence="2" id="KW-1185">Reference proteome</keyword>
<protein>
    <submittedName>
        <fullName evidence="1">Uncharacterized protein</fullName>
    </submittedName>
</protein>
<gene>
    <name evidence="1" type="ORF">RchiOBHm_Chr6g0271531</name>
</gene>
<dbReference type="Proteomes" id="UP000238479">
    <property type="component" value="Chromosome 6"/>
</dbReference>
<evidence type="ECO:0000313" key="2">
    <source>
        <dbReference type="Proteomes" id="UP000238479"/>
    </source>
</evidence>
<accession>A0A2P6PR25</accession>
<reference evidence="1 2" key="1">
    <citation type="journal article" date="2018" name="Nat. Genet.">
        <title>The Rosa genome provides new insights in the design of modern roses.</title>
        <authorList>
            <person name="Bendahmane M."/>
        </authorList>
    </citation>
    <scope>NUCLEOTIDE SEQUENCE [LARGE SCALE GENOMIC DNA]</scope>
    <source>
        <strain evidence="2">cv. Old Blush</strain>
    </source>
</reference>